<evidence type="ECO:0000256" key="2">
    <source>
        <dbReference type="ARBA" id="ARBA00022801"/>
    </source>
</evidence>
<dbReference type="GO" id="GO:0005737">
    <property type="term" value="C:cytoplasm"/>
    <property type="evidence" value="ECO:0007669"/>
    <property type="project" value="TreeGrafter"/>
</dbReference>
<keyword evidence="3" id="KW-0143">Chaperone</keyword>
<dbReference type="InterPro" id="IPR011629">
    <property type="entry name" value="CobW-like_C"/>
</dbReference>
<reference evidence="8 9" key="1">
    <citation type="submission" date="2020-04" db="EMBL/GenBank/DDBJ databases">
        <title>Paraburkholderia sp. G-4-1-8 isolated from soil.</title>
        <authorList>
            <person name="Dahal R.H."/>
        </authorList>
    </citation>
    <scope>NUCLEOTIDE SEQUENCE [LARGE SCALE GENOMIC DNA]</scope>
    <source>
        <strain evidence="8 9">G-4-1-8</strain>
    </source>
</reference>
<dbReference type="PANTHER" id="PTHR13748:SF62">
    <property type="entry name" value="COBW DOMAIN-CONTAINING PROTEIN"/>
    <property type="match status" value="1"/>
</dbReference>
<dbReference type="SMART" id="SM00833">
    <property type="entry name" value="CobW_C"/>
    <property type="match status" value="1"/>
</dbReference>
<comment type="similarity">
    <text evidence="4">Belongs to the SIMIBI class G3E GTPase family. ZNG1 subfamily.</text>
</comment>
<dbReference type="InterPro" id="IPR003495">
    <property type="entry name" value="CobW/HypB/UreG_nucleotide-bd"/>
</dbReference>
<sequence>MTQNATAAHAAIPVTLLSGFLGSGKTTLLNRLLPQPALGRCAVVINELGAIGLDHLFVGTSRDETVALLENGCLCCGVRDELASTVTELLARRERGEIPAFERILIETTGLARPGPVISLLLGDAALEGRLQLDGIVTTVDAKHGAAQLARHEESRQQVAVADRLLLTKAELTDDTALAELTAMLETLNPGAPRITVHNGEIDAQRLLGILTPRTLRPWLRATPAPRKSLMGGASAARAAREAHPDIDSFCLSYAQPLPIEAFETALTVLLGYHGERILRVKGIGNFIGETRPIVFHGVQQLLHEPLRLDAWPDDDRTTRLVFIVQGLARSVIEETITHFLREAGVSDVEQRDAAA</sequence>
<evidence type="ECO:0000313" key="9">
    <source>
        <dbReference type="Proteomes" id="UP000583127"/>
    </source>
</evidence>
<dbReference type="InterPro" id="IPR051316">
    <property type="entry name" value="Zinc-reg_GTPase_activator"/>
</dbReference>
<dbReference type="Proteomes" id="UP000583127">
    <property type="component" value="Unassembled WGS sequence"/>
</dbReference>
<evidence type="ECO:0000256" key="1">
    <source>
        <dbReference type="ARBA" id="ARBA00022741"/>
    </source>
</evidence>
<keyword evidence="9" id="KW-1185">Reference proteome</keyword>
<accession>A0A7Y0A1H3</accession>
<dbReference type="Pfam" id="PF02492">
    <property type="entry name" value="cobW"/>
    <property type="match status" value="1"/>
</dbReference>
<dbReference type="SUPFAM" id="SSF52540">
    <property type="entry name" value="P-loop containing nucleoside triphosphate hydrolases"/>
    <property type="match status" value="1"/>
</dbReference>
<dbReference type="AlphaFoldDB" id="A0A7Y0A1H3"/>
<dbReference type="Pfam" id="PF07683">
    <property type="entry name" value="CobW_C"/>
    <property type="match status" value="1"/>
</dbReference>
<dbReference type="CDD" id="cd03112">
    <property type="entry name" value="CobW-like"/>
    <property type="match status" value="1"/>
</dbReference>
<organism evidence="8 9">
    <name type="scientific">Paraburkholderia antibiotica</name>
    <dbReference type="NCBI Taxonomy" id="2728839"/>
    <lineage>
        <taxon>Bacteria</taxon>
        <taxon>Pseudomonadati</taxon>
        <taxon>Pseudomonadota</taxon>
        <taxon>Betaproteobacteria</taxon>
        <taxon>Burkholderiales</taxon>
        <taxon>Burkholderiaceae</taxon>
        <taxon>Paraburkholderia</taxon>
    </lineage>
</organism>
<keyword evidence="1" id="KW-0547">Nucleotide-binding</keyword>
<protein>
    <submittedName>
        <fullName evidence="8">GTP-binding protein</fullName>
    </submittedName>
</protein>
<evidence type="ECO:0000259" key="7">
    <source>
        <dbReference type="SMART" id="SM00833"/>
    </source>
</evidence>
<dbReference type="RefSeq" id="WP_169500963.1">
    <property type="nucleotide sequence ID" value="NZ_JABBFZ010000025.1"/>
</dbReference>
<feature type="domain" description="CobW C-terminal" evidence="7">
    <location>
        <begin position="247"/>
        <end position="341"/>
    </location>
</feature>
<keyword evidence="2" id="KW-0378">Hydrolase</keyword>
<comment type="catalytic activity">
    <reaction evidence="6">
        <text>GTP + H2O = GDP + phosphate + H(+)</text>
        <dbReference type="Rhea" id="RHEA:19669"/>
        <dbReference type="ChEBI" id="CHEBI:15377"/>
        <dbReference type="ChEBI" id="CHEBI:15378"/>
        <dbReference type="ChEBI" id="CHEBI:37565"/>
        <dbReference type="ChEBI" id="CHEBI:43474"/>
        <dbReference type="ChEBI" id="CHEBI:58189"/>
    </reaction>
    <physiologicalReaction direction="left-to-right" evidence="6">
        <dbReference type="Rhea" id="RHEA:19670"/>
    </physiologicalReaction>
</comment>
<dbReference type="Gene3D" id="3.30.1220.10">
    <property type="entry name" value="CobW-like, C-terminal domain"/>
    <property type="match status" value="1"/>
</dbReference>
<name>A0A7Y0A1H3_9BURK</name>
<gene>
    <name evidence="8" type="ORF">HHL14_28615</name>
</gene>
<evidence type="ECO:0000256" key="6">
    <source>
        <dbReference type="ARBA" id="ARBA00049117"/>
    </source>
</evidence>
<dbReference type="InterPro" id="IPR027417">
    <property type="entry name" value="P-loop_NTPase"/>
</dbReference>
<evidence type="ECO:0000256" key="4">
    <source>
        <dbReference type="ARBA" id="ARBA00034320"/>
    </source>
</evidence>
<evidence type="ECO:0000256" key="3">
    <source>
        <dbReference type="ARBA" id="ARBA00023186"/>
    </source>
</evidence>
<dbReference type="InterPro" id="IPR036627">
    <property type="entry name" value="CobW-likC_sf"/>
</dbReference>
<proteinExistence type="inferred from homology"/>
<dbReference type="SUPFAM" id="SSF90002">
    <property type="entry name" value="Hypothetical protein YjiA, C-terminal domain"/>
    <property type="match status" value="1"/>
</dbReference>
<dbReference type="GO" id="GO:0016787">
    <property type="term" value="F:hydrolase activity"/>
    <property type="evidence" value="ECO:0007669"/>
    <property type="project" value="UniProtKB-KW"/>
</dbReference>
<dbReference type="GO" id="GO:0000166">
    <property type="term" value="F:nucleotide binding"/>
    <property type="evidence" value="ECO:0007669"/>
    <property type="project" value="UniProtKB-KW"/>
</dbReference>
<comment type="caution">
    <text evidence="8">The sequence shown here is derived from an EMBL/GenBank/DDBJ whole genome shotgun (WGS) entry which is preliminary data.</text>
</comment>
<dbReference type="Gene3D" id="3.40.50.300">
    <property type="entry name" value="P-loop containing nucleotide triphosphate hydrolases"/>
    <property type="match status" value="1"/>
</dbReference>
<evidence type="ECO:0000256" key="5">
    <source>
        <dbReference type="ARBA" id="ARBA00045658"/>
    </source>
</evidence>
<dbReference type="PANTHER" id="PTHR13748">
    <property type="entry name" value="COBW-RELATED"/>
    <property type="match status" value="1"/>
</dbReference>
<dbReference type="EMBL" id="JABBFZ010000025">
    <property type="protein sequence ID" value="NML34778.1"/>
    <property type="molecule type" value="Genomic_DNA"/>
</dbReference>
<comment type="function">
    <text evidence="5">Zinc chaperone that directly transfers zinc cofactor to target proteins, thereby activating them. Zinc is transferred from the CXCC motif in the GTPase domain to the zinc binding site in target proteins in a process requiring GTP hydrolysis.</text>
</comment>
<evidence type="ECO:0000313" key="8">
    <source>
        <dbReference type="EMBL" id="NML34778.1"/>
    </source>
</evidence>